<keyword evidence="6" id="KW-1185">Reference proteome</keyword>
<evidence type="ECO:0000313" key="5">
    <source>
        <dbReference type="EMBL" id="GHA33178.1"/>
    </source>
</evidence>
<dbReference type="PANTHER" id="PTHR30363:SF44">
    <property type="entry name" value="AGA OPERON TRANSCRIPTIONAL REPRESSOR-RELATED"/>
    <property type="match status" value="1"/>
</dbReference>
<name>A0A918VY08_9HYPH</name>
<gene>
    <name evidence="5" type="ORF">GCM10007989_31670</name>
</gene>
<dbReference type="GO" id="GO:0003700">
    <property type="term" value="F:DNA-binding transcription factor activity"/>
    <property type="evidence" value="ECO:0007669"/>
    <property type="project" value="InterPro"/>
</dbReference>
<dbReference type="GO" id="GO:0003677">
    <property type="term" value="F:DNA binding"/>
    <property type="evidence" value="ECO:0007669"/>
    <property type="project" value="UniProtKB-KW"/>
</dbReference>
<dbReference type="SMART" id="SM00420">
    <property type="entry name" value="HTH_DEOR"/>
    <property type="match status" value="1"/>
</dbReference>
<dbReference type="PROSITE" id="PS51000">
    <property type="entry name" value="HTH_DEOR_2"/>
    <property type="match status" value="1"/>
</dbReference>
<dbReference type="InterPro" id="IPR018356">
    <property type="entry name" value="Tscrpt_reg_HTH_DeoR_CS"/>
</dbReference>
<dbReference type="InterPro" id="IPR001034">
    <property type="entry name" value="DeoR_HTH"/>
</dbReference>
<dbReference type="AlphaFoldDB" id="A0A918VY08"/>
<dbReference type="InterPro" id="IPR050313">
    <property type="entry name" value="Carb_Metab_HTH_regulators"/>
</dbReference>
<evidence type="ECO:0000256" key="1">
    <source>
        <dbReference type="ARBA" id="ARBA00023015"/>
    </source>
</evidence>
<dbReference type="PROSITE" id="PS00894">
    <property type="entry name" value="HTH_DEOR_1"/>
    <property type="match status" value="1"/>
</dbReference>
<evidence type="ECO:0000256" key="3">
    <source>
        <dbReference type="ARBA" id="ARBA00023163"/>
    </source>
</evidence>
<dbReference type="SUPFAM" id="SSF46785">
    <property type="entry name" value="Winged helix' DNA-binding domain"/>
    <property type="match status" value="1"/>
</dbReference>
<dbReference type="Pfam" id="PF08220">
    <property type="entry name" value="HTH_DeoR"/>
    <property type="match status" value="1"/>
</dbReference>
<dbReference type="InterPro" id="IPR037171">
    <property type="entry name" value="NagB/RpiA_transferase-like"/>
</dbReference>
<dbReference type="SMART" id="SM01134">
    <property type="entry name" value="DeoRC"/>
    <property type="match status" value="1"/>
</dbReference>
<dbReference type="Gene3D" id="1.10.10.10">
    <property type="entry name" value="Winged helix-like DNA-binding domain superfamily/Winged helix DNA-binding domain"/>
    <property type="match status" value="1"/>
</dbReference>
<dbReference type="InterPro" id="IPR036390">
    <property type="entry name" value="WH_DNA-bd_sf"/>
</dbReference>
<dbReference type="Proteomes" id="UP000646579">
    <property type="component" value="Unassembled WGS sequence"/>
</dbReference>
<dbReference type="PANTHER" id="PTHR30363">
    <property type="entry name" value="HTH-TYPE TRANSCRIPTIONAL REGULATOR SRLR-RELATED"/>
    <property type="match status" value="1"/>
</dbReference>
<evidence type="ECO:0000259" key="4">
    <source>
        <dbReference type="PROSITE" id="PS51000"/>
    </source>
</evidence>
<reference evidence="5" key="2">
    <citation type="submission" date="2020-09" db="EMBL/GenBank/DDBJ databases">
        <authorList>
            <person name="Sun Q."/>
            <person name="Kim S."/>
        </authorList>
    </citation>
    <scope>NUCLEOTIDE SEQUENCE</scope>
    <source>
        <strain evidence="5">KCTC 32437</strain>
    </source>
</reference>
<dbReference type="PRINTS" id="PR00037">
    <property type="entry name" value="HTHLACR"/>
</dbReference>
<feature type="domain" description="HTH deoR-type" evidence="4">
    <location>
        <begin position="2"/>
        <end position="57"/>
    </location>
</feature>
<evidence type="ECO:0000313" key="6">
    <source>
        <dbReference type="Proteomes" id="UP000646579"/>
    </source>
</evidence>
<dbReference type="Pfam" id="PF00455">
    <property type="entry name" value="DeoRC"/>
    <property type="match status" value="1"/>
</dbReference>
<proteinExistence type="predicted"/>
<keyword evidence="3" id="KW-0804">Transcription</keyword>
<accession>A0A918VY08</accession>
<sequence length="257" mass="27485">MKPDRPTAIRQLLFAKGQMSIADIAAAVQASEPTVRRDLTLLEGDGAIVRTHGGARIAEQGGGELAFETRESLRLPEKRAISEAAYNLLRPNSSVFFDAGTTVLQLARLLRLRPLPLNVFTNCLPLAQVLLGVAEVKVTLLGGAMRAENASVVGALAEETLEKLRFDQAFLGMGAMGDDAAIYTVDPQEARLNALTLAHAARGIILTDSSKFGSYLTHRVHVVGPGIEIITDAGLDAEWGRRLKQLGVALQTVEPVA</sequence>
<dbReference type="InterPro" id="IPR014036">
    <property type="entry name" value="DeoR-like_C"/>
</dbReference>
<evidence type="ECO:0000256" key="2">
    <source>
        <dbReference type="ARBA" id="ARBA00023125"/>
    </source>
</evidence>
<keyword evidence="2" id="KW-0238">DNA-binding</keyword>
<reference evidence="5" key="1">
    <citation type="journal article" date="2014" name="Int. J. Syst. Evol. Microbiol.">
        <title>Complete genome sequence of Corynebacterium casei LMG S-19264T (=DSM 44701T), isolated from a smear-ripened cheese.</title>
        <authorList>
            <consortium name="US DOE Joint Genome Institute (JGI-PGF)"/>
            <person name="Walter F."/>
            <person name="Albersmeier A."/>
            <person name="Kalinowski J."/>
            <person name="Ruckert C."/>
        </authorList>
    </citation>
    <scope>NUCLEOTIDE SEQUENCE</scope>
    <source>
        <strain evidence="5">KCTC 32437</strain>
    </source>
</reference>
<organism evidence="5 6">
    <name type="scientific">Devosia pacifica</name>
    <dbReference type="NCBI Taxonomy" id="1335967"/>
    <lineage>
        <taxon>Bacteria</taxon>
        <taxon>Pseudomonadati</taxon>
        <taxon>Pseudomonadota</taxon>
        <taxon>Alphaproteobacteria</taxon>
        <taxon>Hyphomicrobiales</taxon>
        <taxon>Devosiaceae</taxon>
        <taxon>Devosia</taxon>
    </lineage>
</organism>
<protein>
    <submittedName>
        <fullName evidence="5">Cro/Cl family transcriptional regulator</fullName>
    </submittedName>
</protein>
<dbReference type="RefSeq" id="WP_189426679.1">
    <property type="nucleotide sequence ID" value="NZ_BMZE01000003.1"/>
</dbReference>
<keyword evidence="1" id="KW-0805">Transcription regulation</keyword>
<comment type="caution">
    <text evidence="5">The sequence shown here is derived from an EMBL/GenBank/DDBJ whole genome shotgun (WGS) entry which is preliminary data.</text>
</comment>
<dbReference type="SUPFAM" id="SSF100950">
    <property type="entry name" value="NagB/RpiA/CoA transferase-like"/>
    <property type="match status" value="1"/>
</dbReference>
<dbReference type="EMBL" id="BMZE01000003">
    <property type="protein sequence ID" value="GHA33178.1"/>
    <property type="molecule type" value="Genomic_DNA"/>
</dbReference>
<dbReference type="InterPro" id="IPR036388">
    <property type="entry name" value="WH-like_DNA-bd_sf"/>
</dbReference>